<name>A0A9D1JL80_9FIRM</name>
<evidence type="ECO:0000313" key="1">
    <source>
        <dbReference type="EMBL" id="HIS32960.1"/>
    </source>
</evidence>
<comment type="caution">
    <text evidence="1">The sequence shown here is derived from an EMBL/GenBank/DDBJ whole genome shotgun (WGS) entry which is preliminary data.</text>
</comment>
<reference evidence="1" key="2">
    <citation type="journal article" date="2021" name="PeerJ">
        <title>Extensive microbial diversity within the chicken gut microbiome revealed by metagenomics and culture.</title>
        <authorList>
            <person name="Gilroy R."/>
            <person name="Ravi A."/>
            <person name="Getino M."/>
            <person name="Pursley I."/>
            <person name="Horton D.L."/>
            <person name="Alikhan N.F."/>
            <person name="Baker D."/>
            <person name="Gharbi K."/>
            <person name="Hall N."/>
            <person name="Watson M."/>
            <person name="Adriaenssens E.M."/>
            <person name="Foster-Nyarko E."/>
            <person name="Jarju S."/>
            <person name="Secka A."/>
            <person name="Antonio M."/>
            <person name="Oren A."/>
            <person name="Chaudhuri R.R."/>
            <person name="La Ragione R."/>
            <person name="Hildebrand F."/>
            <person name="Pallen M.J."/>
        </authorList>
    </citation>
    <scope>NUCLEOTIDE SEQUENCE</scope>
    <source>
        <strain evidence="1">CHK190-19873</strain>
    </source>
</reference>
<reference evidence="1" key="1">
    <citation type="submission" date="2020-10" db="EMBL/GenBank/DDBJ databases">
        <authorList>
            <person name="Gilroy R."/>
        </authorList>
    </citation>
    <scope>NUCLEOTIDE SEQUENCE</scope>
    <source>
        <strain evidence="1">CHK190-19873</strain>
    </source>
</reference>
<sequence length="328" mass="37372">MGLEIQKTLPDSRTDRMRQLAEACLAGGRARKTESSPFFEAYARRRGLKSRRALDAAVFRAMYGREPQRQDIQRVRFWRLGQHLPRSREEAVLLGRALDLSGADLNAFLTEELCFSSLRFGASPDNGPFLSSLFREYLCQIPPKRLCLLGIEAGKQRHYGRHILYADAIDCIALSPEVRRVHYREHLYSQNFSGEFKKYFSEPALLSRETALRLLLLLLMPDVDADALNAHLKRLGFAALNPARAWNGHADAAVLGILEIADSQKTGRREADKERMKELLSEYDRLLVKKLVQAKADGDGCGQRLARSLRFMKFRSFGEERHGKEHRG</sequence>
<dbReference type="EMBL" id="DVIQ01000108">
    <property type="protein sequence ID" value="HIS32960.1"/>
    <property type="molecule type" value="Genomic_DNA"/>
</dbReference>
<evidence type="ECO:0000313" key="2">
    <source>
        <dbReference type="Proteomes" id="UP000823935"/>
    </source>
</evidence>
<organism evidence="1 2">
    <name type="scientific">Candidatus Limivivens intestinipullorum</name>
    <dbReference type="NCBI Taxonomy" id="2840858"/>
    <lineage>
        <taxon>Bacteria</taxon>
        <taxon>Bacillati</taxon>
        <taxon>Bacillota</taxon>
        <taxon>Clostridia</taxon>
        <taxon>Lachnospirales</taxon>
        <taxon>Lachnospiraceae</taxon>
        <taxon>Lachnospiraceae incertae sedis</taxon>
        <taxon>Candidatus Limivivens</taxon>
    </lineage>
</organism>
<accession>A0A9D1JL80</accession>
<proteinExistence type="predicted"/>
<dbReference type="Proteomes" id="UP000823935">
    <property type="component" value="Unassembled WGS sequence"/>
</dbReference>
<dbReference type="AlphaFoldDB" id="A0A9D1JL80"/>
<protein>
    <submittedName>
        <fullName evidence="1">Uncharacterized protein</fullName>
    </submittedName>
</protein>
<gene>
    <name evidence="1" type="ORF">IAB44_15650</name>
</gene>